<dbReference type="GO" id="GO:0000155">
    <property type="term" value="F:phosphorelay sensor kinase activity"/>
    <property type="evidence" value="ECO:0007669"/>
    <property type="project" value="InterPro"/>
</dbReference>
<dbReference type="InterPro" id="IPR050351">
    <property type="entry name" value="BphY/WalK/GraS-like"/>
</dbReference>
<dbReference type="SMART" id="SM00387">
    <property type="entry name" value="HATPase_c"/>
    <property type="match status" value="1"/>
</dbReference>
<sequence>MQKNISKFLILVVLNVAILVVAAIFIANQLSRTLQIVIISIILSSTTWGLVWFWQRRDRQDLVVMQQRMQSVIDGDLPRSVLVSADSDNWDLIRQFNDLQSYVRQQQHHNRRQILNYQTLLASLPVGVINVNHHHEINVFNETASRMLHMTTPILPVAEHLLIQQFTLSELISQTFNQKNGQRTILNLAIDGENKQYEATTFFQTDDEHTEVMVILYDLTTVLKVERMQADFLANASHEFKTPLTAITGFAETLQGSAGEDQSIREQFLQIISDETKKLTLLVNDVLSLSKIKHEPDRNTEERINLYMLVQEQWQSIQHLVIKNDIKLVNDIPDNFEVVTFKNDLTIIVKNLLANAVKYNRENGQVRLSAQKTADHWSFSVRDTGIGIPTNQQARVFERFYRGDESRQKTIADGTGLGLAIVNELLAKHQGNIKLNSQVGVGTTFTVIFPNK</sequence>
<keyword evidence="8 9" id="KW-0472">Membrane</keyword>
<evidence type="ECO:0000256" key="1">
    <source>
        <dbReference type="ARBA" id="ARBA00000085"/>
    </source>
</evidence>
<keyword evidence="4" id="KW-0597">Phosphoprotein</keyword>
<dbReference type="STRING" id="907931.GCA_000165675_00250"/>
<evidence type="ECO:0000256" key="2">
    <source>
        <dbReference type="ARBA" id="ARBA00004370"/>
    </source>
</evidence>
<proteinExistence type="predicted"/>
<dbReference type="CDD" id="cd00075">
    <property type="entry name" value="HATPase"/>
    <property type="match status" value="1"/>
</dbReference>
<dbReference type="GO" id="GO:0004721">
    <property type="term" value="F:phosphoprotein phosphatase activity"/>
    <property type="evidence" value="ECO:0007669"/>
    <property type="project" value="TreeGrafter"/>
</dbReference>
<dbReference type="PANTHER" id="PTHR45453:SF1">
    <property type="entry name" value="PHOSPHATE REGULON SENSOR PROTEIN PHOR"/>
    <property type="match status" value="1"/>
</dbReference>
<evidence type="ECO:0000256" key="8">
    <source>
        <dbReference type="ARBA" id="ARBA00023136"/>
    </source>
</evidence>
<feature type="transmembrane region" description="Helical" evidence="9">
    <location>
        <begin position="7"/>
        <end position="27"/>
    </location>
</feature>
<evidence type="ECO:0000256" key="7">
    <source>
        <dbReference type="ARBA" id="ARBA00023012"/>
    </source>
</evidence>
<organism evidence="11 12">
    <name type="scientific">Leuconostoc fallax</name>
    <dbReference type="NCBI Taxonomy" id="1251"/>
    <lineage>
        <taxon>Bacteria</taxon>
        <taxon>Bacillati</taxon>
        <taxon>Bacillota</taxon>
        <taxon>Bacilli</taxon>
        <taxon>Lactobacillales</taxon>
        <taxon>Lactobacillaceae</taxon>
        <taxon>Leuconostoc</taxon>
    </lineage>
</organism>
<keyword evidence="5" id="KW-0808">Transferase</keyword>
<dbReference type="FunFam" id="3.30.565.10:FF:000006">
    <property type="entry name" value="Sensor histidine kinase WalK"/>
    <property type="match status" value="1"/>
</dbReference>
<dbReference type="InterPro" id="IPR036890">
    <property type="entry name" value="HATPase_C_sf"/>
</dbReference>
<keyword evidence="6" id="KW-0418">Kinase</keyword>
<evidence type="ECO:0000256" key="4">
    <source>
        <dbReference type="ARBA" id="ARBA00022553"/>
    </source>
</evidence>
<dbReference type="GO" id="GO:0005886">
    <property type="term" value="C:plasma membrane"/>
    <property type="evidence" value="ECO:0007669"/>
    <property type="project" value="TreeGrafter"/>
</dbReference>
<dbReference type="InterPro" id="IPR004358">
    <property type="entry name" value="Sig_transdc_His_kin-like_C"/>
</dbReference>
<dbReference type="InterPro" id="IPR005467">
    <property type="entry name" value="His_kinase_dom"/>
</dbReference>
<dbReference type="CDD" id="cd00082">
    <property type="entry name" value="HisKA"/>
    <property type="match status" value="1"/>
</dbReference>
<keyword evidence="9" id="KW-1133">Transmembrane helix</keyword>
<dbReference type="SMART" id="SM00388">
    <property type="entry name" value="HisKA"/>
    <property type="match status" value="1"/>
</dbReference>
<evidence type="ECO:0000256" key="3">
    <source>
        <dbReference type="ARBA" id="ARBA00012438"/>
    </source>
</evidence>
<keyword evidence="12" id="KW-1185">Reference proteome</keyword>
<keyword evidence="9" id="KW-0812">Transmembrane</keyword>
<dbReference type="Pfam" id="PF00512">
    <property type="entry name" value="HisKA"/>
    <property type="match status" value="1"/>
</dbReference>
<evidence type="ECO:0000259" key="10">
    <source>
        <dbReference type="PROSITE" id="PS50109"/>
    </source>
</evidence>
<dbReference type="InterPro" id="IPR036097">
    <property type="entry name" value="HisK_dim/P_sf"/>
</dbReference>
<dbReference type="Gene3D" id="3.30.450.20">
    <property type="entry name" value="PAS domain"/>
    <property type="match status" value="1"/>
</dbReference>
<dbReference type="InterPro" id="IPR003661">
    <property type="entry name" value="HisK_dim/P_dom"/>
</dbReference>
<dbReference type="PANTHER" id="PTHR45453">
    <property type="entry name" value="PHOSPHATE REGULON SENSOR PROTEIN PHOR"/>
    <property type="match status" value="1"/>
</dbReference>
<dbReference type="PROSITE" id="PS50109">
    <property type="entry name" value="HIS_KIN"/>
    <property type="match status" value="1"/>
</dbReference>
<dbReference type="GO" id="GO:0016036">
    <property type="term" value="P:cellular response to phosphate starvation"/>
    <property type="evidence" value="ECO:0007669"/>
    <property type="project" value="TreeGrafter"/>
</dbReference>
<dbReference type="Proteomes" id="UP000295681">
    <property type="component" value="Unassembled WGS sequence"/>
</dbReference>
<dbReference type="Gene3D" id="3.30.565.10">
    <property type="entry name" value="Histidine kinase-like ATPase, C-terminal domain"/>
    <property type="match status" value="1"/>
</dbReference>
<dbReference type="Gene3D" id="1.10.287.130">
    <property type="match status" value="1"/>
</dbReference>
<dbReference type="AlphaFoldDB" id="A0A4R5NAU3"/>
<dbReference type="EC" id="2.7.13.3" evidence="3"/>
<dbReference type="SUPFAM" id="SSF47384">
    <property type="entry name" value="Homodimeric domain of signal transducing histidine kinase"/>
    <property type="match status" value="1"/>
</dbReference>
<evidence type="ECO:0000256" key="6">
    <source>
        <dbReference type="ARBA" id="ARBA00022777"/>
    </source>
</evidence>
<evidence type="ECO:0000313" key="12">
    <source>
        <dbReference type="Proteomes" id="UP000295681"/>
    </source>
</evidence>
<accession>A0A4R5NAU3</accession>
<dbReference type="PRINTS" id="PR00344">
    <property type="entry name" value="BCTRLSENSOR"/>
</dbReference>
<comment type="caution">
    <text evidence="11">The sequence shown here is derived from an EMBL/GenBank/DDBJ whole genome shotgun (WGS) entry which is preliminary data.</text>
</comment>
<comment type="catalytic activity">
    <reaction evidence="1">
        <text>ATP + protein L-histidine = ADP + protein N-phospho-L-histidine.</text>
        <dbReference type="EC" id="2.7.13.3"/>
    </reaction>
</comment>
<dbReference type="InterPro" id="IPR003594">
    <property type="entry name" value="HATPase_dom"/>
</dbReference>
<evidence type="ECO:0000313" key="11">
    <source>
        <dbReference type="EMBL" id="TDG69653.1"/>
    </source>
</evidence>
<evidence type="ECO:0000256" key="9">
    <source>
        <dbReference type="SAM" id="Phobius"/>
    </source>
</evidence>
<comment type="subcellular location">
    <subcellularLocation>
        <location evidence="2">Membrane</location>
    </subcellularLocation>
</comment>
<keyword evidence="7" id="KW-0902">Two-component regulatory system</keyword>
<evidence type="ECO:0000256" key="5">
    <source>
        <dbReference type="ARBA" id="ARBA00022679"/>
    </source>
</evidence>
<feature type="domain" description="Histidine kinase" evidence="10">
    <location>
        <begin position="235"/>
        <end position="452"/>
    </location>
</feature>
<protein>
    <recommendedName>
        <fullName evidence="3">histidine kinase</fullName>
        <ecNumber evidence="3">2.7.13.3</ecNumber>
    </recommendedName>
</protein>
<reference evidence="11 12" key="1">
    <citation type="journal article" date="2019" name="Appl. Microbiol. Biotechnol.">
        <title>Uncovering carbohydrate metabolism through a genotype-phenotype association study of 56 lactic acid bacteria genomes.</title>
        <authorList>
            <person name="Buron-Moles G."/>
            <person name="Chailyan A."/>
            <person name="Dolejs I."/>
            <person name="Forster J."/>
            <person name="Miks M.H."/>
        </authorList>
    </citation>
    <scope>NUCLEOTIDE SEQUENCE [LARGE SCALE GENOMIC DNA]</scope>
    <source>
        <strain evidence="11 12">ATCC 700006</strain>
    </source>
</reference>
<name>A0A4R5NAU3_9LACO</name>
<dbReference type="SUPFAM" id="SSF55874">
    <property type="entry name" value="ATPase domain of HSP90 chaperone/DNA topoisomerase II/histidine kinase"/>
    <property type="match status" value="1"/>
</dbReference>
<dbReference type="FunFam" id="1.10.287.130:FF:000001">
    <property type="entry name" value="Two-component sensor histidine kinase"/>
    <property type="match status" value="1"/>
</dbReference>
<dbReference type="EMBL" id="PUFI01000005">
    <property type="protein sequence ID" value="TDG69653.1"/>
    <property type="molecule type" value="Genomic_DNA"/>
</dbReference>
<dbReference type="Pfam" id="PF02518">
    <property type="entry name" value="HATPase_c"/>
    <property type="match status" value="1"/>
</dbReference>
<gene>
    <name evidence="11" type="ORF">C5L23_001115</name>
</gene>
<dbReference type="RefSeq" id="WP_133264206.1">
    <property type="nucleotide sequence ID" value="NZ_JAGYGP010000001.1"/>
</dbReference>
<feature type="transmembrane region" description="Helical" evidence="9">
    <location>
        <begin position="33"/>
        <end position="54"/>
    </location>
</feature>